<reference evidence="8" key="1">
    <citation type="submission" date="2018-06" db="EMBL/GenBank/DDBJ databases">
        <authorList>
            <consortium name="Pathogen Informatics"/>
            <person name="Doyle S."/>
        </authorList>
    </citation>
    <scope>NUCLEOTIDE SEQUENCE</scope>
    <source>
        <strain evidence="8">NCTC13307</strain>
    </source>
</reference>
<name>A0A381I4T1_CLODI</name>
<evidence type="ECO:0000256" key="5">
    <source>
        <dbReference type="ARBA" id="ARBA00022989"/>
    </source>
</evidence>
<dbReference type="GO" id="GO:0005886">
    <property type="term" value="C:plasma membrane"/>
    <property type="evidence" value="ECO:0007669"/>
    <property type="project" value="UniProtKB-SubCell"/>
</dbReference>
<keyword evidence="3" id="KW-1003">Cell membrane</keyword>
<feature type="transmembrane region" description="Helical" evidence="7">
    <location>
        <begin position="6"/>
        <end position="23"/>
    </location>
</feature>
<evidence type="ECO:0000256" key="6">
    <source>
        <dbReference type="ARBA" id="ARBA00023136"/>
    </source>
</evidence>
<keyword evidence="6 7" id="KW-0472">Membrane</keyword>
<feature type="transmembrane region" description="Helical" evidence="7">
    <location>
        <begin position="63"/>
        <end position="83"/>
    </location>
</feature>
<dbReference type="Pfam" id="PF03601">
    <property type="entry name" value="Cons_hypoth698"/>
    <property type="match status" value="1"/>
</dbReference>
<gene>
    <name evidence="8" type="ORF">NCTC13307_00152</name>
</gene>
<comment type="similarity">
    <text evidence="2">Belongs to the UPF0324 family.</text>
</comment>
<evidence type="ECO:0000256" key="7">
    <source>
        <dbReference type="SAM" id="Phobius"/>
    </source>
</evidence>
<sequence>MTIPWYVIGFFITCALFSMNIIPQEVSVLCKEISNKLEIIALAAIGLKVNVKDLVKQGKEVSLYGLFVGTVQVVSAVVLIKIFI</sequence>
<evidence type="ECO:0000313" key="8">
    <source>
        <dbReference type="EMBL" id="SUY20426.1"/>
    </source>
</evidence>
<dbReference type="InterPro" id="IPR018383">
    <property type="entry name" value="UPF0324_pro"/>
</dbReference>
<dbReference type="AlphaFoldDB" id="A0A381I4T1"/>
<keyword evidence="5 7" id="KW-1133">Transmembrane helix</keyword>
<keyword evidence="4 7" id="KW-0812">Transmembrane</keyword>
<accession>A0A381I4T1</accession>
<organism evidence="8">
    <name type="scientific">Clostridioides difficile</name>
    <name type="common">Peptoclostridium difficile</name>
    <dbReference type="NCBI Taxonomy" id="1496"/>
    <lineage>
        <taxon>Bacteria</taxon>
        <taxon>Bacillati</taxon>
        <taxon>Bacillota</taxon>
        <taxon>Clostridia</taxon>
        <taxon>Peptostreptococcales</taxon>
        <taxon>Peptostreptococcaceae</taxon>
        <taxon>Clostridioides</taxon>
    </lineage>
</organism>
<evidence type="ECO:0000256" key="3">
    <source>
        <dbReference type="ARBA" id="ARBA00022475"/>
    </source>
</evidence>
<evidence type="ECO:0000256" key="4">
    <source>
        <dbReference type="ARBA" id="ARBA00022692"/>
    </source>
</evidence>
<evidence type="ECO:0000256" key="1">
    <source>
        <dbReference type="ARBA" id="ARBA00004651"/>
    </source>
</evidence>
<comment type="subcellular location">
    <subcellularLocation>
        <location evidence="1">Cell membrane</location>
        <topology evidence="1">Multi-pass membrane protein</topology>
    </subcellularLocation>
</comment>
<protein>
    <submittedName>
        <fullName evidence="8">Membrane protein</fullName>
    </submittedName>
</protein>
<proteinExistence type="inferred from homology"/>
<dbReference type="EMBL" id="UFWD01000001">
    <property type="protein sequence ID" value="SUY20426.1"/>
    <property type="molecule type" value="Genomic_DNA"/>
</dbReference>
<evidence type="ECO:0000256" key="2">
    <source>
        <dbReference type="ARBA" id="ARBA00007977"/>
    </source>
</evidence>